<name>A0A927CGD2_9BACL</name>
<protein>
    <submittedName>
        <fullName evidence="1">Uncharacterized protein</fullName>
    </submittedName>
</protein>
<comment type="caution">
    <text evidence="1">The sequence shown here is derived from an EMBL/GenBank/DDBJ whole genome shotgun (WGS) entry which is preliminary data.</text>
</comment>
<dbReference type="RefSeq" id="WP_190857179.1">
    <property type="nucleotide sequence ID" value="NZ_JACXIY010000001.1"/>
</dbReference>
<organism evidence="1 2">
    <name type="scientific">Paenibacillus arenilitoris</name>
    <dbReference type="NCBI Taxonomy" id="2772299"/>
    <lineage>
        <taxon>Bacteria</taxon>
        <taxon>Bacillati</taxon>
        <taxon>Bacillota</taxon>
        <taxon>Bacilli</taxon>
        <taxon>Bacillales</taxon>
        <taxon>Paenibacillaceae</taxon>
        <taxon>Paenibacillus</taxon>
    </lineage>
</organism>
<sequence>MRGTFMSNARVTSGEPMRQWLCAGPFETDVSRLYVTNYEVPLEPFLPIMREAERQARDCTPAEGHAVELFGQTSSWALKRCDPSEAKMTWARFGEYARFLTTCAYARVVADKAGTYRFRLWAAGSIVVFAGGKESFRHERLGRTEGEFRFEAELGQGANDLLVVLCNVHLHCTNSFMLIPESDGLATELPLLGNPAGRERIEADFAKFYLRQYVMSGEDRLTLETEGSLDASGTWRFSVYPSVKGVKLSAAPVWSACRRLVDGSPQELCGCAELSSLGEYSLYIDYEAEDGSRVEGVRLTFYRIDFIDCPKTASFAERKADLMRRYAGGEAFVPSAYGTVAKRNGVYRELIKLALGGKPDEKAIEETIAYIDGRYDCADFAMHGLIRLYARHRNGVVLPQQLLASMKRCILEFKYWEDEPGRSMMFTRSENHEILFFSAEYLAGLLFPEENFANSGQNGLFHIQKGKSMTERWIKEKGTYGYMEWHSNTYYEEDLLALLNLYDFAESNSYLRILAKQLIDLTVFIIATHSHKGVMGTTHGRCYEETVIHPELEAMSHLNWLLFGAPKRLRADRLSIGAAALIDSGYEPDPALEAIASDESERLTLTRMGLFPHEGLGGVNCSTYRTKDYMVSGLVESQAGRHGHQVQAGQVLLDGSLPVFVTCFDNKSESTRPSYWGGQYVMPKTIACRNVLAYVYRIDGPIGYTHCYFPFEQFDETRDAGKWLFGRKGRAYVAAYSLKPCERTISGKYKNRELICYDKRNIWIIEAGSEAQHGSFDAFVQAVANARLIEAGDEVDYASPLAGELRLSWERTCLRDGEPVLADNYPLIRNELAESEYGSGLSELRLGGKKRILNFKL</sequence>
<accession>A0A927CGD2</accession>
<gene>
    <name evidence="1" type="ORF">IDH41_00205</name>
</gene>
<dbReference type="AlphaFoldDB" id="A0A927CGD2"/>
<keyword evidence="2" id="KW-1185">Reference proteome</keyword>
<proteinExistence type="predicted"/>
<dbReference type="Proteomes" id="UP000632125">
    <property type="component" value="Unassembled WGS sequence"/>
</dbReference>
<dbReference type="EMBL" id="JACXIY010000001">
    <property type="protein sequence ID" value="MBD2866979.1"/>
    <property type="molecule type" value="Genomic_DNA"/>
</dbReference>
<evidence type="ECO:0000313" key="2">
    <source>
        <dbReference type="Proteomes" id="UP000632125"/>
    </source>
</evidence>
<reference evidence="1" key="1">
    <citation type="submission" date="2020-09" db="EMBL/GenBank/DDBJ databases">
        <title>A novel bacterium of genus Paenibacillus, isolated from South China Sea.</title>
        <authorList>
            <person name="Huang H."/>
            <person name="Mo K."/>
            <person name="Hu Y."/>
        </authorList>
    </citation>
    <scope>NUCLEOTIDE SEQUENCE</scope>
    <source>
        <strain evidence="1">IB182493</strain>
    </source>
</reference>
<evidence type="ECO:0000313" key="1">
    <source>
        <dbReference type="EMBL" id="MBD2866979.1"/>
    </source>
</evidence>